<protein>
    <recommendedName>
        <fullName evidence="3">F-box domain-containing protein</fullName>
    </recommendedName>
</protein>
<dbReference type="OrthoDB" id="2331817at2759"/>
<evidence type="ECO:0000313" key="1">
    <source>
        <dbReference type="EMBL" id="GES78636.1"/>
    </source>
</evidence>
<gene>
    <name evidence="1" type="ORF">RCL2_000595200</name>
</gene>
<reference evidence="1" key="1">
    <citation type="submission" date="2019-10" db="EMBL/GenBank/DDBJ databases">
        <title>Conservation and host-specific expression of non-tandemly repeated heterogenous ribosome RNA gene in arbuscular mycorrhizal fungi.</title>
        <authorList>
            <person name="Maeda T."/>
            <person name="Kobayashi Y."/>
            <person name="Nakagawa T."/>
            <person name="Ezawa T."/>
            <person name="Yamaguchi K."/>
            <person name="Bino T."/>
            <person name="Nishimoto Y."/>
            <person name="Shigenobu S."/>
            <person name="Kawaguchi M."/>
        </authorList>
    </citation>
    <scope>NUCLEOTIDE SEQUENCE</scope>
    <source>
        <strain evidence="1">HR1</strain>
    </source>
</reference>
<dbReference type="AlphaFoldDB" id="A0A8H3QGQ6"/>
<accession>A0A8H3QGQ6</accession>
<evidence type="ECO:0000313" key="2">
    <source>
        <dbReference type="Proteomes" id="UP000615446"/>
    </source>
</evidence>
<organism evidence="1 2">
    <name type="scientific">Rhizophagus clarus</name>
    <dbReference type="NCBI Taxonomy" id="94130"/>
    <lineage>
        <taxon>Eukaryota</taxon>
        <taxon>Fungi</taxon>
        <taxon>Fungi incertae sedis</taxon>
        <taxon>Mucoromycota</taxon>
        <taxon>Glomeromycotina</taxon>
        <taxon>Glomeromycetes</taxon>
        <taxon>Glomerales</taxon>
        <taxon>Glomeraceae</taxon>
        <taxon>Rhizophagus</taxon>
    </lineage>
</organism>
<dbReference type="Gene3D" id="3.80.10.10">
    <property type="entry name" value="Ribonuclease Inhibitor"/>
    <property type="match status" value="1"/>
</dbReference>
<evidence type="ECO:0008006" key="3">
    <source>
        <dbReference type="Google" id="ProtNLM"/>
    </source>
</evidence>
<name>A0A8H3QGQ6_9GLOM</name>
<proteinExistence type="predicted"/>
<dbReference type="InterPro" id="IPR032675">
    <property type="entry name" value="LRR_dom_sf"/>
</dbReference>
<comment type="caution">
    <text evidence="1">The sequence shown here is derived from an EMBL/GenBank/DDBJ whole genome shotgun (WGS) entry which is preliminary data.</text>
</comment>
<dbReference type="SUPFAM" id="SSF52047">
    <property type="entry name" value="RNI-like"/>
    <property type="match status" value="1"/>
</dbReference>
<dbReference type="EMBL" id="BLAL01000040">
    <property type="protein sequence ID" value="GES78636.1"/>
    <property type="molecule type" value="Genomic_DNA"/>
</dbReference>
<dbReference type="Proteomes" id="UP000615446">
    <property type="component" value="Unassembled WGS sequence"/>
</dbReference>
<sequence>MSHLIEDCLIIIFNELREEPSSLYSCILVNRFWCRIAMPILWEDPFEYDINNGDSRSHHKLYNLIVSLLQTSSKKLLSDNNIELPIQEFSNKPLFNYVNLSPQISSNFINNMTKQLIKEDDGFNKYQEEYKKYLLEQEIYKLFINNCKDIVHFNWKTRQPLSQFQGASTCFSQLRSLIIDLQCVTSTELFAMAQICQNIEELSVADCYGDISGLIWFINTQKKLRSLNLYFKGTKILQCVQLSEVIERKAATLKKLSIIGPNIILLPPKFLSSLIKLEYLELYEQTYETESAEMCEWKKHLLITSFPNLQYLKTAMLTSCEYHAIIEKSIGNILEINILHMFDQDREYTNKLIKAIVEKCPKLEKLTINVELENLDGIKGILLNCTQLKMINLSMDNKKQYNCDIFLEILTNYSPKTLYEISFNENWKFSNEGLENFFKSWRNIEPITFTMKFIGDIDEGYKRIVEKYYEKGIIKDNLLDEHVTFVQQ</sequence>